<comment type="caution">
    <text evidence="7">The sequence shown here is derived from an EMBL/GenBank/DDBJ whole genome shotgun (WGS) entry which is preliminary data.</text>
</comment>
<dbReference type="PROSITE" id="PS50081">
    <property type="entry name" value="ZF_DAG_PE_2"/>
    <property type="match status" value="1"/>
</dbReference>
<protein>
    <recommendedName>
        <fullName evidence="6">Phorbol-ester/DAG-type domain-containing protein</fullName>
    </recommendedName>
</protein>
<keyword evidence="3" id="KW-0863">Zinc-finger</keyword>
<dbReference type="EMBL" id="JAUESC010000003">
    <property type="protein sequence ID" value="KAK0599298.1"/>
    <property type="molecule type" value="Genomic_DNA"/>
</dbReference>
<evidence type="ECO:0000313" key="8">
    <source>
        <dbReference type="Proteomes" id="UP001168877"/>
    </source>
</evidence>
<keyword evidence="1" id="KW-0479">Metal-binding</keyword>
<dbReference type="GO" id="GO:0008270">
    <property type="term" value="F:zinc ion binding"/>
    <property type="evidence" value="ECO:0007669"/>
    <property type="project" value="UniProtKB-KW"/>
</dbReference>
<feature type="region of interest" description="Disordered" evidence="5">
    <location>
        <begin position="828"/>
        <end position="860"/>
    </location>
</feature>
<feature type="region of interest" description="Disordered" evidence="5">
    <location>
        <begin position="891"/>
        <end position="913"/>
    </location>
</feature>
<keyword evidence="8" id="KW-1185">Reference proteome</keyword>
<dbReference type="PANTHER" id="PTHR46288">
    <property type="entry name" value="PHORBOL-ESTER/DAG-TYPE DOMAIN-CONTAINING PROTEIN"/>
    <property type="match status" value="1"/>
</dbReference>
<dbReference type="PANTHER" id="PTHR46288:SF86">
    <property type="entry name" value="PHORBOL-ESTER_DAG-TYPE DOMAIN-CONTAINING PROTEIN"/>
    <property type="match status" value="1"/>
</dbReference>
<dbReference type="InterPro" id="IPR046349">
    <property type="entry name" value="C1-like_sf"/>
</dbReference>
<dbReference type="AlphaFoldDB" id="A0AA39T124"/>
<feature type="region of interest" description="Disordered" evidence="5">
    <location>
        <begin position="408"/>
        <end position="453"/>
    </location>
</feature>
<evidence type="ECO:0000259" key="6">
    <source>
        <dbReference type="PROSITE" id="PS50081"/>
    </source>
</evidence>
<feature type="compositionally biased region" description="Polar residues" evidence="5">
    <location>
        <begin position="426"/>
        <end position="439"/>
    </location>
</feature>
<dbReference type="InterPro" id="IPR001965">
    <property type="entry name" value="Znf_PHD"/>
</dbReference>
<proteinExistence type="predicted"/>
<evidence type="ECO:0000256" key="4">
    <source>
        <dbReference type="ARBA" id="ARBA00022833"/>
    </source>
</evidence>
<dbReference type="Pfam" id="PF03107">
    <property type="entry name" value="C1_2"/>
    <property type="match status" value="7"/>
</dbReference>
<keyword evidence="4" id="KW-0862">Zinc</keyword>
<dbReference type="SMART" id="SM00109">
    <property type="entry name" value="C1"/>
    <property type="match status" value="6"/>
</dbReference>
<evidence type="ECO:0000313" key="7">
    <source>
        <dbReference type="EMBL" id="KAK0599298.1"/>
    </source>
</evidence>
<dbReference type="Gene3D" id="3.30.60.20">
    <property type="match status" value="1"/>
</dbReference>
<reference evidence="7" key="2">
    <citation type="submission" date="2023-06" db="EMBL/GenBank/DDBJ databases">
        <authorList>
            <person name="Swenson N.G."/>
            <person name="Wegrzyn J.L."/>
            <person name="Mcevoy S.L."/>
        </authorList>
    </citation>
    <scope>NUCLEOTIDE SEQUENCE</scope>
    <source>
        <strain evidence="7">NS2018</strain>
        <tissue evidence="7">Leaf</tissue>
    </source>
</reference>
<dbReference type="SUPFAM" id="SSF57889">
    <property type="entry name" value="Cysteine-rich domain"/>
    <property type="match status" value="7"/>
</dbReference>
<evidence type="ECO:0000256" key="1">
    <source>
        <dbReference type="ARBA" id="ARBA00022723"/>
    </source>
</evidence>
<evidence type="ECO:0000256" key="5">
    <source>
        <dbReference type="SAM" id="MobiDB-lite"/>
    </source>
</evidence>
<gene>
    <name evidence="7" type="ORF">LWI29_004090</name>
</gene>
<dbReference type="InterPro" id="IPR004146">
    <property type="entry name" value="DC1"/>
</dbReference>
<feature type="compositionally biased region" description="Basic and acidic residues" evidence="5">
    <location>
        <begin position="440"/>
        <end position="449"/>
    </location>
</feature>
<feature type="compositionally biased region" description="Basic and acidic residues" evidence="5">
    <location>
        <begin position="408"/>
        <end position="425"/>
    </location>
</feature>
<organism evidence="7 8">
    <name type="scientific">Acer saccharum</name>
    <name type="common">Sugar maple</name>
    <dbReference type="NCBI Taxonomy" id="4024"/>
    <lineage>
        <taxon>Eukaryota</taxon>
        <taxon>Viridiplantae</taxon>
        <taxon>Streptophyta</taxon>
        <taxon>Embryophyta</taxon>
        <taxon>Tracheophyta</taxon>
        <taxon>Spermatophyta</taxon>
        <taxon>Magnoliopsida</taxon>
        <taxon>eudicotyledons</taxon>
        <taxon>Gunneridae</taxon>
        <taxon>Pentapetalae</taxon>
        <taxon>rosids</taxon>
        <taxon>malvids</taxon>
        <taxon>Sapindales</taxon>
        <taxon>Sapindaceae</taxon>
        <taxon>Hippocastanoideae</taxon>
        <taxon>Acereae</taxon>
        <taxon>Acer</taxon>
    </lineage>
</organism>
<dbReference type="Proteomes" id="UP001168877">
    <property type="component" value="Unassembled WGS sequence"/>
</dbReference>
<feature type="domain" description="Phorbol-ester/DAG-type" evidence="6">
    <location>
        <begin position="455"/>
        <end position="511"/>
    </location>
</feature>
<evidence type="ECO:0000256" key="3">
    <source>
        <dbReference type="ARBA" id="ARBA00022771"/>
    </source>
</evidence>
<keyword evidence="2" id="KW-0677">Repeat</keyword>
<sequence>MEIIKHFSHPRHQLKLVKSIERSKVPNCRCCREEMSFPGYACEHCSWFYLHKSCAELAQKISHPLHPHPLILLSEIPGSTIDGIICDGCRNLYSEGFTYYCTWSCGFNLHPKCASKQQTFNKELTLYHFCHKHALNFCNLSRESFLSDYVRCCCCEQSISGSAYCCLECEFFIHESCKEIPKQVQHPFHPQHLLLAQAVEVKIRRWAYGASDWYCNACKSSINGVRISCNMCKFHLHVSCANQNRWASPLKHKCHEHNMYYFIVKVNWRIPSFKCNKCHEKCLDDEPVYRCVECDFNLHLKCIPIPSVVLITWKHHHPLTLIDSIKEDNPLIQYLMDSNDKVDYSMDYYCDVCETPGNPKHHAYYCKECIYIAHVECIISEIFLLFYISGYTPLENPSNLNLKHGTEQKMSDEADFHPAESDRSTEQAAQSMSMKNGATSDKESHEELFSHPSHRHKLTLLQLEPTNGGSSEEKIKYCYGCNEVMCFPGYACHECEFYLHKSCAELPPKILHPLHPHPLNCSLEDDDDEFLICDGCRDLYGSGFKFRCSWCGFNLDAKCASKQDQEYHQTFKELTLFRFYHTHALKLCNVPKLDGIAPCCCCRQIISTGSSAYCCIECEIIIHESCKEIPKQVQHPFHPQHLLQAAEVKKWRWGYWYCNACKSSINGVRISCNMCNFHLQVSCANPNRCALKHKCHEHNMYYFVKDDTMGTFECNKCHEKCLDAEAFYRCVECDFNLHLKCIPISSDVMITQKHHHPLTLIDSVEEDNPLIQYLMDSNDKVDPSMDYYCDVCETPGNPKHHAYCCKECIYIAHVECIISKVIRSSSTARSTSSPLSQTIDPPAPSPTISRPGTPSSSKSIRIPSSILSSVVATVSIKRDVGVVPAVRDGGDHWADARPAGTETAEGRVEGEAPGGVCSGDSHWRVVSCTKGLSCQGFQAFLYPNFRSLHEWASAILGFQESHKFASELLSANQICDSLKTVFEADKPMLSKLQMWLLFEVLELTSFEATMLILQNRTSKSARRIKVSNLQKLRVKTMKGCHINFSSVVSTT</sequence>
<accession>A0AA39T124</accession>
<dbReference type="InterPro" id="IPR002219">
    <property type="entry name" value="PKC_DAG/PE"/>
</dbReference>
<reference evidence="7" key="1">
    <citation type="journal article" date="2022" name="Plant J.">
        <title>Strategies of tolerance reflected in two North American maple genomes.</title>
        <authorList>
            <person name="McEvoy S.L."/>
            <person name="Sezen U.U."/>
            <person name="Trouern-Trend A."/>
            <person name="McMahon S.M."/>
            <person name="Schaberg P.G."/>
            <person name="Yang J."/>
            <person name="Wegrzyn J.L."/>
            <person name="Swenson N.G."/>
        </authorList>
    </citation>
    <scope>NUCLEOTIDE SEQUENCE</scope>
    <source>
        <strain evidence="7">NS2018</strain>
    </source>
</reference>
<name>A0AA39T124_ACESA</name>
<dbReference type="SMART" id="SM00249">
    <property type="entry name" value="PHD"/>
    <property type="match status" value="5"/>
</dbReference>
<evidence type="ECO:0000256" key="2">
    <source>
        <dbReference type="ARBA" id="ARBA00022737"/>
    </source>
</evidence>